<evidence type="ECO:0000259" key="8">
    <source>
        <dbReference type="PROSITE" id="PS50109"/>
    </source>
</evidence>
<feature type="transmembrane region" description="Helical" evidence="7">
    <location>
        <begin position="63"/>
        <end position="80"/>
    </location>
</feature>
<evidence type="ECO:0000259" key="10">
    <source>
        <dbReference type="PROSITE" id="PS50112"/>
    </source>
</evidence>
<dbReference type="InterPro" id="IPR004358">
    <property type="entry name" value="Sig_transdc_His_kin-like_C"/>
</dbReference>
<evidence type="ECO:0000256" key="6">
    <source>
        <dbReference type="PROSITE-ProRule" id="PRU00169"/>
    </source>
</evidence>
<dbReference type="PANTHER" id="PTHR43047:SF72">
    <property type="entry name" value="OSMOSENSING HISTIDINE PROTEIN KINASE SLN1"/>
    <property type="match status" value="1"/>
</dbReference>
<dbReference type="Proteomes" id="UP001365405">
    <property type="component" value="Unassembled WGS sequence"/>
</dbReference>
<keyword evidence="12" id="KW-0547">Nucleotide-binding</keyword>
<dbReference type="Gene3D" id="1.10.287.130">
    <property type="match status" value="1"/>
</dbReference>
<evidence type="ECO:0000256" key="7">
    <source>
        <dbReference type="SAM" id="Phobius"/>
    </source>
</evidence>
<evidence type="ECO:0000259" key="11">
    <source>
        <dbReference type="PROSITE" id="PS50113"/>
    </source>
</evidence>
<reference evidence="12 13" key="1">
    <citation type="submission" date="2024-04" db="EMBL/GenBank/DDBJ databases">
        <title>Novel species of the genus Ideonella isolated from streams.</title>
        <authorList>
            <person name="Lu H."/>
        </authorList>
    </citation>
    <scope>NUCLEOTIDE SEQUENCE [LARGE SCALE GENOMIC DNA]</scope>
    <source>
        <strain evidence="12 13">DXS22W</strain>
    </source>
</reference>
<proteinExistence type="predicted"/>
<keyword evidence="5" id="KW-0418">Kinase</keyword>
<dbReference type="SMART" id="SM00387">
    <property type="entry name" value="HATPase_c"/>
    <property type="match status" value="1"/>
</dbReference>
<feature type="domain" description="PAC" evidence="11">
    <location>
        <begin position="576"/>
        <end position="628"/>
    </location>
</feature>
<evidence type="ECO:0000256" key="1">
    <source>
        <dbReference type="ARBA" id="ARBA00000085"/>
    </source>
</evidence>
<evidence type="ECO:0000313" key="13">
    <source>
        <dbReference type="Proteomes" id="UP001365405"/>
    </source>
</evidence>
<dbReference type="GO" id="GO:0005524">
    <property type="term" value="F:ATP binding"/>
    <property type="evidence" value="ECO:0007669"/>
    <property type="project" value="UniProtKB-KW"/>
</dbReference>
<dbReference type="Gene3D" id="3.30.565.10">
    <property type="entry name" value="Histidine kinase-like ATPase, C-terminal domain"/>
    <property type="match status" value="1"/>
</dbReference>
<name>A0ABU9CI80_9BURK</name>
<dbReference type="CDD" id="cd16922">
    <property type="entry name" value="HATPase_EvgS-ArcB-TorS-like"/>
    <property type="match status" value="1"/>
</dbReference>
<dbReference type="SUPFAM" id="SSF47384">
    <property type="entry name" value="Homodimeric domain of signal transducing histidine kinase"/>
    <property type="match status" value="1"/>
</dbReference>
<dbReference type="InterPro" id="IPR035965">
    <property type="entry name" value="PAS-like_dom_sf"/>
</dbReference>
<keyword evidence="12" id="KW-0067">ATP-binding</keyword>
<dbReference type="PANTHER" id="PTHR43047">
    <property type="entry name" value="TWO-COMPONENT HISTIDINE PROTEIN KINASE"/>
    <property type="match status" value="1"/>
</dbReference>
<dbReference type="SMART" id="SM00448">
    <property type="entry name" value="REC"/>
    <property type="match status" value="1"/>
</dbReference>
<evidence type="ECO:0000256" key="4">
    <source>
        <dbReference type="ARBA" id="ARBA00022679"/>
    </source>
</evidence>
<feature type="transmembrane region" description="Helical" evidence="7">
    <location>
        <begin position="450"/>
        <end position="472"/>
    </location>
</feature>
<feature type="transmembrane region" description="Helical" evidence="7">
    <location>
        <begin position="124"/>
        <end position="146"/>
    </location>
</feature>
<dbReference type="InterPro" id="IPR036890">
    <property type="entry name" value="HATPase_C_sf"/>
</dbReference>
<evidence type="ECO:0000256" key="5">
    <source>
        <dbReference type="ARBA" id="ARBA00022777"/>
    </source>
</evidence>
<dbReference type="SUPFAM" id="SSF55874">
    <property type="entry name" value="ATPase domain of HSP90 chaperone/DNA topoisomerase II/histidine kinase"/>
    <property type="match status" value="1"/>
</dbReference>
<keyword evidence="7" id="KW-1133">Transmembrane helix</keyword>
<dbReference type="SMART" id="SM00388">
    <property type="entry name" value="HisKA"/>
    <property type="match status" value="1"/>
</dbReference>
<keyword evidence="7" id="KW-0812">Transmembrane</keyword>
<dbReference type="SUPFAM" id="SSF52172">
    <property type="entry name" value="CheY-like"/>
    <property type="match status" value="1"/>
</dbReference>
<dbReference type="PRINTS" id="PR00344">
    <property type="entry name" value="BCTRLSENSOR"/>
</dbReference>
<dbReference type="PROSITE" id="PS50110">
    <property type="entry name" value="RESPONSE_REGULATORY"/>
    <property type="match status" value="1"/>
</dbReference>
<dbReference type="InterPro" id="IPR000014">
    <property type="entry name" value="PAS"/>
</dbReference>
<keyword evidence="13" id="KW-1185">Reference proteome</keyword>
<dbReference type="NCBIfam" id="TIGR00229">
    <property type="entry name" value="sensory_box"/>
    <property type="match status" value="1"/>
</dbReference>
<evidence type="ECO:0000259" key="9">
    <source>
        <dbReference type="PROSITE" id="PS50110"/>
    </source>
</evidence>
<dbReference type="InterPro" id="IPR011006">
    <property type="entry name" value="CheY-like_superfamily"/>
</dbReference>
<dbReference type="InterPro" id="IPR003661">
    <property type="entry name" value="HisK_dim/P_dom"/>
</dbReference>
<dbReference type="Pfam" id="PF00512">
    <property type="entry name" value="HisKA"/>
    <property type="match status" value="1"/>
</dbReference>
<feature type="modified residue" description="4-aspartylphosphate" evidence="6">
    <location>
        <position position="947"/>
    </location>
</feature>
<evidence type="ECO:0000256" key="3">
    <source>
        <dbReference type="ARBA" id="ARBA00022553"/>
    </source>
</evidence>
<dbReference type="Pfam" id="PF02518">
    <property type="entry name" value="HATPase_c"/>
    <property type="match status" value="1"/>
</dbReference>
<dbReference type="InterPro" id="IPR000700">
    <property type="entry name" value="PAS-assoc_C"/>
</dbReference>
<dbReference type="Pfam" id="PF00072">
    <property type="entry name" value="Response_reg"/>
    <property type="match status" value="1"/>
</dbReference>
<feature type="transmembrane region" description="Helical" evidence="7">
    <location>
        <begin position="86"/>
        <end position="104"/>
    </location>
</feature>
<dbReference type="Gene3D" id="3.30.450.20">
    <property type="entry name" value="PAS domain"/>
    <property type="match status" value="1"/>
</dbReference>
<sequence length="1017" mass="108008">MIDTAVPASAHAGRAALRTVLLALLCSALQAWLPRIPLGAAALAPLSLVLGVMVAAGLSRGRWTVPAGLLGVLLGGALAAQAWPVLIAEAAVLALQTALTGWLLRHAADAHLLQLDDGPRLRRFAVVAAPAAATLGALATAALAAASDGQALFSRPVAAAAAGRWVADWAAIVIVAPVLLCWLARPLEAWRLRRRPVAMPLLLLMAVMLPGIHQVARRDETRLQVRFDHDAASRQQRLQQLAADPLDVVLALRSVLVVGGSQLTAASFDTLAASWMQRSPGLRAAGWVELPADGAADAPVAPGHLHAPQPAAAQALQGSPVLVRLARRALADEAPHAEPAAPGAAAMLLAQALPAEAKAPRRVVVALLDLQRQLEPALPDADDPNLRLCVYDGRTEATSGLQRLAGPEACNTRATEGATRTQAGRLQLADRRLDLLVIEPPTADNRLFTAAWLLALPTLTGMAMLAVLLLALTGRLRRIEDRVRERTAALQTEVEERRRAERVAAESEQRFRAIFDSVPIGVTLVDREGRLTMVNPAFCRMMGCEADALLNRPLTEIRLPDVSEDDGTAEALGGGGATRQRYLTADGRVLQVAASLRTLNDATGAPVATVGALQDLTQVLRLREAERERDEAAVAIRTKSDFLARLSHELRAPLNAILGFAQMLDDAGSDGGPVTGGGRQRGLSQIRQAGWHLLDMINDVLDLSRMEAGSLRLHLEPVSLPDLAQEAMGMVEPAAQQAGVELALSLSPQAEWVQADPMRLRQVLVNLLSNAIKYNRRGGRVELRARPAGVGELRIEVEDTGVGIPEDKLGELFTPFHRLGRERGATPGRLQDQGTGIGLVICRKLLELMAGELEVSSRLGEGSVFGVRLPRAEGDAAHGQHSEVNSLMTPLASQVAIGSVLYIEDDPRDQAEVQGLLGRLPGVSLVCVGTAAEGLRQAPMADLVLLDLDLPDRPGIEVLRQLRADARMRDVPVIVVSAETRPQRIDDCIDAGAAQFLAKPIDAGLLLRAVEGALKGG</sequence>
<dbReference type="InterPro" id="IPR003594">
    <property type="entry name" value="HATPase_dom"/>
</dbReference>
<accession>A0ABU9CI80</accession>
<dbReference type="PROSITE" id="PS50112">
    <property type="entry name" value="PAS"/>
    <property type="match status" value="1"/>
</dbReference>
<dbReference type="CDD" id="cd00082">
    <property type="entry name" value="HisKA"/>
    <property type="match status" value="1"/>
</dbReference>
<keyword evidence="3 6" id="KW-0597">Phosphoprotein</keyword>
<comment type="catalytic activity">
    <reaction evidence="1">
        <text>ATP + protein L-histidine = ADP + protein N-phospho-L-histidine.</text>
        <dbReference type="EC" id="2.7.13.3"/>
    </reaction>
</comment>
<evidence type="ECO:0000256" key="2">
    <source>
        <dbReference type="ARBA" id="ARBA00012438"/>
    </source>
</evidence>
<keyword evidence="7" id="KW-0472">Membrane</keyword>
<feature type="domain" description="Histidine kinase" evidence="8">
    <location>
        <begin position="645"/>
        <end position="873"/>
    </location>
</feature>
<dbReference type="EC" id="2.7.13.3" evidence="2"/>
<dbReference type="Pfam" id="PF13188">
    <property type="entry name" value="PAS_8"/>
    <property type="match status" value="1"/>
</dbReference>
<feature type="transmembrane region" description="Helical" evidence="7">
    <location>
        <begin position="166"/>
        <end position="185"/>
    </location>
</feature>
<dbReference type="InterPro" id="IPR005467">
    <property type="entry name" value="His_kinase_dom"/>
</dbReference>
<protein>
    <recommendedName>
        <fullName evidence="2">histidine kinase</fullName>
        <ecNumber evidence="2">2.7.13.3</ecNumber>
    </recommendedName>
</protein>
<dbReference type="SMART" id="SM00091">
    <property type="entry name" value="PAS"/>
    <property type="match status" value="1"/>
</dbReference>
<dbReference type="InterPro" id="IPR036097">
    <property type="entry name" value="HisK_dim/P_sf"/>
</dbReference>
<dbReference type="EMBL" id="JBBUTH010000004">
    <property type="protein sequence ID" value="MEK8050267.1"/>
    <property type="molecule type" value="Genomic_DNA"/>
</dbReference>
<gene>
    <name evidence="12" type="ORF">AACH10_08450</name>
</gene>
<feature type="transmembrane region" description="Helical" evidence="7">
    <location>
        <begin position="38"/>
        <end position="56"/>
    </location>
</feature>
<dbReference type="CDD" id="cd00130">
    <property type="entry name" value="PAS"/>
    <property type="match status" value="1"/>
</dbReference>
<keyword evidence="4" id="KW-0808">Transferase</keyword>
<dbReference type="PROSITE" id="PS50113">
    <property type="entry name" value="PAC"/>
    <property type="match status" value="1"/>
</dbReference>
<evidence type="ECO:0000313" key="12">
    <source>
        <dbReference type="EMBL" id="MEK8050267.1"/>
    </source>
</evidence>
<organism evidence="12 13">
    <name type="scientific">Pseudaquabacterium inlustre</name>
    <dbReference type="NCBI Taxonomy" id="2984192"/>
    <lineage>
        <taxon>Bacteria</taxon>
        <taxon>Pseudomonadati</taxon>
        <taxon>Pseudomonadota</taxon>
        <taxon>Betaproteobacteria</taxon>
        <taxon>Burkholderiales</taxon>
        <taxon>Sphaerotilaceae</taxon>
        <taxon>Pseudaquabacterium</taxon>
    </lineage>
</organism>
<feature type="domain" description="Response regulatory" evidence="9">
    <location>
        <begin position="899"/>
        <end position="1014"/>
    </location>
</feature>
<dbReference type="RefSeq" id="WP_341409952.1">
    <property type="nucleotide sequence ID" value="NZ_JBBUTH010000004.1"/>
</dbReference>
<dbReference type="SUPFAM" id="SSF55785">
    <property type="entry name" value="PYP-like sensor domain (PAS domain)"/>
    <property type="match status" value="1"/>
</dbReference>
<dbReference type="InterPro" id="IPR001789">
    <property type="entry name" value="Sig_transdc_resp-reg_receiver"/>
</dbReference>
<comment type="caution">
    <text evidence="12">The sequence shown here is derived from an EMBL/GenBank/DDBJ whole genome shotgun (WGS) entry which is preliminary data.</text>
</comment>
<feature type="domain" description="PAS" evidence="10">
    <location>
        <begin position="507"/>
        <end position="561"/>
    </location>
</feature>
<dbReference type="Gene3D" id="3.40.50.2300">
    <property type="match status" value="1"/>
</dbReference>
<dbReference type="PROSITE" id="PS50109">
    <property type="entry name" value="HIS_KIN"/>
    <property type="match status" value="1"/>
</dbReference>